<evidence type="ECO:0000256" key="3">
    <source>
        <dbReference type="ARBA" id="ARBA00004496"/>
    </source>
</evidence>
<evidence type="ECO:0000256" key="1">
    <source>
        <dbReference type="ARBA" id="ARBA00002000"/>
    </source>
</evidence>
<dbReference type="GO" id="GO:0005737">
    <property type="term" value="C:cytoplasm"/>
    <property type="evidence" value="ECO:0007669"/>
    <property type="project" value="UniProtKB-SubCell"/>
</dbReference>
<dbReference type="EMBL" id="KB097639">
    <property type="protein sequence ID" value="ESN93115.1"/>
    <property type="molecule type" value="Genomic_DNA"/>
</dbReference>
<gene>
    <name evidence="10" type="primary">20214352</name>
    <name evidence="9" type="ORF">HELRODRAFT_69441</name>
</gene>
<dbReference type="InterPro" id="IPR023332">
    <property type="entry name" value="Proteasome_alpha-type"/>
</dbReference>
<sequence length="311" mass="34547">MSSIGTGYDLSASQFSPDGKVFQVEYAQKAVENSGTAVGIRGKNGVVFGVEKLIQSKLYEKEANKRIFHIDEHIGMAVAGLLADARQIADIAKQEASNYRSNYGNPIPCKVLADRVAMYMHAYTLYSFVRPFGCSVLLSGVDNNIPQLFTIEPSGICYGYHGCSVGKAKQAAKTEVEKVKMKDMTMRDIVKEVAKIIHIVHDELKDKAFDLEMSWIGEDTEGRHEMVPQDILEEAIKYAKVCMFMCVYSSCLCVPVCLCVNISIVLCVCVCEPSIPHLIQHYVSSVNECVVYLLGVFSQLRCVYIHSFLHS</sequence>
<dbReference type="eggNOG" id="KOG0184">
    <property type="taxonomic scope" value="Eukaryota"/>
</dbReference>
<dbReference type="PROSITE" id="PS51475">
    <property type="entry name" value="PROTEASOME_ALPHA_2"/>
    <property type="match status" value="1"/>
</dbReference>
<dbReference type="Pfam" id="PF00227">
    <property type="entry name" value="Proteasome"/>
    <property type="match status" value="1"/>
</dbReference>
<dbReference type="KEGG" id="hro:HELRODRAFT_69441"/>
<dbReference type="Gene3D" id="3.60.20.10">
    <property type="entry name" value="Glutamine Phosphoribosylpyrophosphate, subunit 1, domain 1"/>
    <property type="match status" value="1"/>
</dbReference>
<dbReference type="CDD" id="cd03751">
    <property type="entry name" value="proteasome_alpha_type_3"/>
    <property type="match status" value="1"/>
</dbReference>
<dbReference type="CTD" id="20214352"/>
<feature type="domain" description="Proteasome alpha-type subunits" evidence="8">
    <location>
        <begin position="8"/>
        <end position="30"/>
    </location>
</feature>
<organism evidence="10 11">
    <name type="scientific">Helobdella robusta</name>
    <name type="common">Californian leech</name>
    <dbReference type="NCBI Taxonomy" id="6412"/>
    <lineage>
        <taxon>Eukaryota</taxon>
        <taxon>Metazoa</taxon>
        <taxon>Spiralia</taxon>
        <taxon>Lophotrochozoa</taxon>
        <taxon>Annelida</taxon>
        <taxon>Clitellata</taxon>
        <taxon>Hirudinea</taxon>
        <taxon>Rhynchobdellida</taxon>
        <taxon>Glossiphoniidae</taxon>
        <taxon>Helobdella</taxon>
    </lineage>
</organism>
<evidence type="ECO:0000313" key="9">
    <source>
        <dbReference type="EMBL" id="ESN93115.1"/>
    </source>
</evidence>
<proteinExistence type="inferred from homology"/>
<keyword evidence="6" id="KW-0539">Nucleus</keyword>
<dbReference type="HOGENOM" id="CLU_035750_0_0_1"/>
<dbReference type="PROSITE" id="PS00388">
    <property type="entry name" value="PROTEASOME_ALPHA_1"/>
    <property type="match status" value="1"/>
</dbReference>
<comment type="similarity">
    <text evidence="7">Belongs to the peptidase T1A family.</text>
</comment>
<dbReference type="EMBL" id="AMQM01002004">
    <property type="status" value="NOT_ANNOTATED_CDS"/>
    <property type="molecule type" value="Genomic_DNA"/>
</dbReference>
<dbReference type="InParanoid" id="T1FZV4"/>
<comment type="subcellular location">
    <subcellularLocation>
        <location evidence="3">Cytoplasm</location>
    </subcellularLocation>
    <subcellularLocation>
        <location evidence="2">Nucleus</location>
    </subcellularLocation>
</comment>
<dbReference type="EnsemblMetazoa" id="HelroT69441">
    <property type="protein sequence ID" value="HelroP69441"/>
    <property type="gene ID" value="HelroG69441"/>
</dbReference>
<name>T1FZV4_HELRO</name>
<dbReference type="FunFam" id="3.60.20.10:FF:000007">
    <property type="entry name" value="Proteasome subunit alpha type"/>
    <property type="match status" value="1"/>
</dbReference>
<reference evidence="11" key="1">
    <citation type="submission" date="2012-12" db="EMBL/GenBank/DDBJ databases">
        <authorList>
            <person name="Hellsten U."/>
            <person name="Grimwood J."/>
            <person name="Chapman J.A."/>
            <person name="Shapiro H."/>
            <person name="Aerts A."/>
            <person name="Otillar R.P."/>
            <person name="Terry A.Y."/>
            <person name="Boore J.L."/>
            <person name="Simakov O."/>
            <person name="Marletaz F."/>
            <person name="Cho S.-J."/>
            <person name="Edsinger-Gonzales E."/>
            <person name="Havlak P."/>
            <person name="Kuo D.-H."/>
            <person name="Larsson T."/>
            <person name="Lv J."/>
            <person name="Arendt D."/>
            <person name="Savage R."/>
            <person name="Osoegawa K."/>
            <person name="de Jong P."/>
            <person name="Lindberg D.R."/>
            <person name="Seaver E.C."/>
            <person name="Weisblat D.A."/>
            <person name="Putnam N.H."/>
            <person name="Grigoriev I.V."/>
            <person name="Rokhsar D.S."/>
        </authorList>
    </citation>
    <scope>NUCLEOTIDE SEQUENCE</scope>
</reference>
<evidence type="ECO:0000313" key="11">
    <source>
        <dbReference type="Proteomes" id="UP000015101"/>
    </source>
</evidence>
<keyword evidence="11" id="KW-1185">Reference proteome</keyword>
<evidence type="ECO:0000256" key="6">
    <source>
        <dbReference type="ARBA" id="ARBA00023242"/>
    </source>
</evidence>
<dbReference type="OMA" id="RVSMYMH"/>
<reference evidence="9 11" key="2">
    <citation type="journal article" date="2013" name="Nature">
        <title>Insights into bilaterian evolution from three spiralian genomes.</title>
        <authorList>
            <person name="Simakov O."/>
            <person name="Marletaz F."/>
            <person name="Cho S.J."/>
            <person name="Edsinger-Gonzales E."/>
            <person name="Havlak P."/>
            <person name="Hellsten U."/>
            <person name="Kuo D.H."/>
            <person name="Larsson T."/>
            <person name="Lv J."/>
            <person name="Arendt D."/>
            <person name="Savage R."/>
            <person name="Osoegawa K."/>
            <person name="de Jong P."/>
            <person name="Grimwood J."/>
            <person name="Chapman J.A."/>
            <person name="Shapiro H."/>
            <person name="Aerts A."/>
            <person name="Otillar R.P."/>
            <person name="Terry A.Y."/>
            <person name="Boore J.L."/>
            <person name="Grigoriev I.V."/>
            <person name="Lindberg D.R."/>
            <person name="Seaver E.C."/>
            <person name="Weisblat D.A."/>
            <person name="Putnam N.H."/>
            <person name="Rokhsar D.S."/>
        </authorList>
    </citation>
    <scope>NUCLEOTIDE SEQUENCE</scope>
</reference>
<dbReference type="FunCoup" id="T1FZV4">
    <property type="interactions" value="1775"/>
</dbReference>
<dbReference type="InterPro" id="IPR050115">
    <property type="entry name" value="Proteasome_alpha"/>
</dbReference>
<dbReference type="Pfam" id="PF10584">
    <property type="entry name" value="Proteasome_A_N"/>
    <property type="match status" value="1"/>
</dbReference>
<dbReference type="GO" id="GO:0043161">
    <property type="term" value="P:proteasome-mediated ubiquitin-dependent protein catabolic process"/>
    <property type="evidence" value="ECO:0000318"/>
    <property type="project" value="GO_Central"/>
</dbReference>
<evidence type="ECO:0000256" key="5">
    <source>
        <dbReference type="ARBA" id="ARBA00022942"/>
    </source>
</evidence>
<protein>
    <recommendedName>
        <fullName evidence="8">Proteasome alpha-type subunits domain-containing protein</fullName>
    </recommendedName>
</protein>
<comment type="function">
    <text evidence="1">The proteasome is a multicatalytic proteinase complex which is characterized by its ability to cleave peptides with Arg, Phe, Tyr, Leu, and Glu adjacent to the leaving group at neutral or slightly basic pH. The proteasome has an ATP-dependent proteolytic activity.</text>
</comment>
<evidence type="ECO:0000259" key="8">
    <source>
        <dbReference type="PROSITE" id="PS00388"/>
    </source>
</evidence>
<dbReference type="SUPFAM" id="SSF56235">
    <property type="entry name" value="N-terminal nucleophile aminohydrolases (Ntn hydrolases)"/>
    <property type="match status" value="1"/>
</dbReference>
<dbReference type="PANTHER" id="PTHR11599">
    <property type="entry name" value="PROTEASOME SUBUNIT ALPHA/BETA"/>
    <property type="match status" value="1"/>
</dbReference>
<dbReference type="STRING" id="6412.T1FZV4"/>
<dbReference type="GeneID" id="20214352"/>
<accession>T1FZV4</accession>
<dbReference type="AlphaFoldDB" id="T1FZV4"/>
<evidence type="ECO:0000256" key="2">
    <source>
        <dbReference type="ARBA" id="ARBA00004123"/>
    </source>
</evidence>
<dbReference type="OrthoDB" id="40134at2759"/>
<evidence type="ECO:0000256" key="7">
    <source>
        <dbReference type="PROSITE-ProRule" id="PRU00808"/>
    </source>
</evidence>
<dbReference type="InterPro" id="IPR001353">
    <property type="entry name" value="Proteasome_sua/b"/>
</dbReference>
<dbReference type="GO" id="GO:0019773">
    <property type="term" value="C:proteasome core complex, alpha-subunit complex"/>
    <property type="evidence" value="ECO:0000318"/>
    <property type="project" value="GO_Central"/>
</dbReference>
<reference evidence="10" key="3">
    <citation type="submission" date="2015-06" db="UniProtKB">
        <authorList>
            <consortium name="EnsemblMetazoa"/>
        </authorList>
    </citation>
    <scope>IDENTIFICATION</scope>
</reference>
<evidence type="ECO:0000313" key="10">
    <source>
        <dbReference type="EnsemblMetazoa" id="HelroP69441"/>
    </source>
</evidence>
<dbReference type="GO" id="GO:0005634">
    <property type="term" value="C:nucleus"/>
    <property type="evidence" value="ECO:0000318"/>
    <property type="project" value="GO_Central"/>
</dbReference>
<dbReference type="InterPro" id="IPR029055">
    <property type="entry name" value="Ntn_hydrolases_N"/>
</dbReference>
<dbReference type="Proteomes" id="UP000015101">
    <property type="component" value="Unassembled WGS sequence"/>
</dbReference>
<keyword evidence="5 7" id="KW-0647">Proteasome</keyword>
<keyword evidence="4" id="KW-0963">Cytoplasm</keyword>
<dbReference type="RefSeq" id="XP_009028829.1">
    <property type="nucleotide sequence ID" value="XM_009030581.1"/>
</dbReference>
<dbReference type="SMART" id="SM00948">
    <property type="entry name" value="Proteasome_A_N"/>
    <property type="match status" value="1"/>
</dbReference>
<evidence type="ECO:0000256" key="4">
    <source>
        <dbReference type="ARBA" id="ARBA00022490"/>
    </source>
</evidence>
<dbReference type="InterPro" id="IPR000426">
    <property type="entry name" value="Proteasome_asu_N"/>
</dbReference>